<dbReference type="SUPFAM" id="SSF52540">
    <property type="entry name" value="P-loop containing nucleoside triphosphate hydrolases"/>
    <property type="match status" value="1"/>
</dbReference>
<evidence type="ECO:0000259" key="3">
    <source>
        <dbReference type="Pfam" id="PF13514"/>
    </source>
</evidence>
<evidence type="ECO:0000256" key="1">
    <source>
        <dbReference type="SAM" id="Coils"/>
    </source>
</evidence>
<sequence length="992" mass="117604">MKIREIQIQQFGQFDHKIYQFPSHPFLIIYGPNEAGKSTLFEFIKAVLFGFPSKNHLSNYLIGKDINKLGGSLKIETQEGIRTYTRNYKTNEFVKTYIEQIGHELEEIPGFKGVDRTFFESIFCFNLDGLKDLHRLKPEDLNQFLFNAGMMGSTELSELEQKLSKKRDELYKRAGRKPEINQLLIERHHKEQQRKQLEKSRKTFIELQDRIKTARENQANLKTDKRQIYIRLEEYKLSKTVQPLLVSYHYLKNEEKIYQPKHPFPEQGIERFEKWKTKFVAFEGECAEINEKIKQLNIEMNTIKINDSLLSMEGRIVTLLKSTPKYEHACEQISNLNESITDEKQQIEENLRILGPDWSLDRIRQVNTNLETKQDMKRLLHERNRAIEDVAYYEKIVAQRSEELQQIKHRIEQGKSQLLHSTERETMEKEIQRIKNDQELLKEKEWLEQNSQILQNDQQKGLKKKGSIKASLGIFLSLIGGGILFLFDHVLGMVALVLGIIFSSFFLMKKSSNKKDENDRITQRINEIIDILNEKPETKTSYEELNHKLEKDRQLAMMQEMEQKQYEMVKKKYDDSLFKLNQAMNTVDKADHAFKEWLKNQGFPSIPLSLIDESFQVIQETQKALNRISYLKMKIDQRMQEKKAYEDTKDEVFNSLELHPDTEQLEQKLKVEKEKKDRLNNYQQQYHLFMQQQKSLKEKMLTYQKECQYLLELACVEDEENFRLEAKRHDKYRELQKKISERYEQILNIVGSKEKVERYISEPIENIYDAKKEQDELTSLEEIEREEERLNRQLIDDQSAALSLEQDERYDDVTYEIARLDANLQEKARKWAIYHLALTSLDKVKEDYRKTKLPKVLRAAEKYFNKMTNRTYEAVLLHTERGFIVRDSKGNDYEVSQLSRGTSEQLYLSIRLALASIVETKEALPIIIDDSLVNFDQDRRSQVLSVLTEVSKKHQVILFTCHKEWRHEVSESSFITLDLSQKKIEDHVIKMM</sequence>
<dbReference type="EMBL" id="JBHUMR010000008">
    <property type="protein sequence ID" value="MFD2617195.1"/>
    <property type="molecule type" value="Genomic_DNA"/>
</dbReference>
<dbReference type="Pfam" id="PF13514">
    <property type="entry name" value="AAA_27"/>
    <property type="match status" value="1"/>
</dbReference>
<feature type="transmembrane region" description="Helical" evidence="2">
    <location>
        <begin position="491"/>
        <end position="508"/>
    </location>
</feature>
<name>A0ABW5PQQ3_9BACI</name>
<evidence type="ECO:0000313" key="5">
    <source>
        <dbReference type="Proteomes" id="UP001597458"/>
    </source>
</evidence>
<dbReference type="Gene3D" id="3.40.50.300">
    <property type="entry name" value="P-loop containing nucleotide triphosphate hydrolases"/>
    <property type="match status" value="2"/>
</dbReference>
<protein>
    <submittedName>
        <fullName evidence="4">AAA family ATPase</fullName>
    </submittedName>
</protein>
<feature type="coiled-coil region" evidence="1">
    <location>
        <begin position="279"/>
        <end position="350"/>
    </location>
</feature>
<dbReference type="RefSeq" id="WP_141188993.1">
    <property type="nucleotide sequence ID" value="NZ_JBHUMR010000008.1"/>
</dbReference>
<dbReference type="PANTHER" id="PTHR41259:SF1">
    <property type="entry name" value="DOUBLE-STRAND BREAK REPAIR RAD50 ATPASE, PUTATIVE-RELATED"/>
    <property type="match status" value="1"/>
</dbReference>
<keyword evidence="1" id="KW-0175">Coiled coil</keyword>
<dbReference type="InterPro" id="IPR038734">
    <property type="entry name" value="YhaN_AAA"/>
</dbReference>
<keyword evidence="2" id="KW-0812">Transmembrane</keyword>
<keyword evidence="2" id="KW-1133">Transmembrane helix</keyword>
<keyword evidence="2" id="KW-0472">Membrane</keyword>
<keyword evidence="5" id="KW-1185">Reference proteome</keyword>
<reference evidence="5" key="1">
    <citation type="journal article" date="2019" name="Int. J. Syst. Evol. Microbiol.">
        <title>The Global Catalogue of Microorganisms (GCM) 10K type strain sequencing project: providing services to taxonomists for standard genome sequencing and annotation.</title>
        <authorList>
            <consortium name="The Broad Institute Genomics Platform"/>
            <consortium name="The Broad Institute Genome Sequencing Center for Infectious Disease"/>
            <person name="Wu L."/>
            <person name="Ma J."/>
        </authorList>
    </citation>
    <scope>NUCLEOTIDE SEQUENCE [LARGE SCALE GENOMIC DNA]</scope>
    <source>
        <strain evidence="5">TISTR 2241</strain>
    </source>
</reference>
<feature type="coiled-coil region" evidence="1">
    <location>
        <begin position="662"/>
        <end position="699"/>
    </location>
</feature>
<comment type="caution">
    <text evidence="4">The sequence shown here is derived from an EMBL/GenBank/DDBJ whole genome shotgun (WGS) entry which is preliminary data.</text>
</comment>
<evidence type="ECO:0000256" key="2">
    <source>
        <dbReference type="SAM" id="Phobius"/>
    </source>
</evidence>
<organism evidence="4 5">
    <name type="scientific">Terrilactibacillus laevilacticus</name>
    <dbReference type="NCBI Taxonomy" id="1380157"/>
    <lineage>
        <taxon>Bacteria</taxon>
        <taxon>Bacillati</taxon>
        <taxon>Bacillota</taxon>
        <taxon>Bacilli</taxon>
        <taxon>Bacillales</taxon>
        <taxon>Bacillaceae</taxon>
        <taxon>Terrilactibacillus</taxon>
    </lineage>
</organism>
<dbReference type="PANTHER" id="PTHR41259">
    <property type="entry name" value="DOUBLE-STRAND BREAK REPAIR RAD50 ATPASE, PUTATIVE-RELATED"/>
    <property type="match status" value="1"/>
</dbReference>
<dbReference type="InterPro" id="IPR027417">
    <property type="entry name" value="P-loop_NTPase"/>
</dbReference>
<feature type="coiled-coil region" evidence="1">
    <location>
        <begin position="180"/>
        <end position="224"/>
    </location>
</feature>
<feature type="domain" description="YhaN AAA" evidence="3">
    <location>
        <begin position="1"/>
        <end position="200"/>
    </location>
</feature>
<accession>A0ABW5PQQ3</accession>
<gene>
    <name evidence="4" type="ORF">ACFSTF_07710</name>
</gene>
<dbReference type="Proteomes" id="UP001597458">
    <property type="component" value="Unassembled WGS sequence"/>
</dbReference>
<feature type="coiled-coil region" evidence="1">
    <location>
        <begin position="770"/>
        <end position="800"/>
    </location>
</feature>
<proteinExistence type="predicted"/>
<evidence type="ECO:0000313" key="4">
    <source>
        <dbReference type="EMBL" id="MFD2617195.1"/>
    </source>
</evidence>